<gene>
    <name evidence="4" type="ORF">FYJ60_03310</name>
</gene>
<evidence type="ECO:0000256" key="1">
    <source>
        <dbReference type="ARBA" id="ARBA00010646"/>
    </source>
</evidence>
<evidence type="ECO:0000256" key="2">
    <source>
        <dbReference type="ARBA" id="ARBA00022801"/>
    </source>
</evidence>
<name>A0A7X2P6X2_9FIRM</name>
<dbReference type="Proteomes" id="UP000466864">
    <property type="component" value="Unassembled WGS sequence"/>
</dbReference>
<dbReference type="SMART" id="SM00641">
    <property type="entry name" value="Glyco_25"/>
    <property type="match status" value="1"/>
</dbReference>
<organism evidence="4 5">
    <name type="scientific">Bilifractor porci</name>
    <dbReference type="NCBI Taxonomy" id="2606636"/>
    <lineage>
        <taxon>Bacteria</taxon>
        <taxon>Bacillati</taxon>
        <taxon>Bacillota</taxon>
        <taxon>Clostridia</taxon>
        <taxon>Lachnospirales</taxon>
        <taxon>Lachnospiraceae</taxon>
        <taxon>Bilifractor</taxon>
    </lineage>
</organism>
<dbReference type="SUPFAM" id="SSF51445">
    <property type="entry name" value="(Trans)glycosidases"/>
    <property type="match status" value="1"/>
</dbReference>
<dbReference type="InterPro" id="IPR002053">
    <property type="entry name" value="Glyco_hydro_25"/>
</dbReference>
<dbReference type="EMBL" id="VUMV01000002">
    <property type="protein sequence ID" value="MST81345.1"/>
    <property type="molecule type" value="Genomic_DNA"/>
</dbReference>
<dbReference type="PROSITE" id="PS51904">
    <property type="entry name" value="GLYCOSYL_HYDROL_F25_2"/>
    <property type="match status" value="1"/>
</dbReference>
<dbReference type="PANTHER" id="PTHR34135:SF2">
    <property type="entry name" value="LYSOZYME"/>
    <property type="match status" value="1"/>
</dbReference>
<dbReference type="AlphaFoldDB" id="A0A7X2P6X2"/>
<dbReference type="PANTHER" id="PTHR34135">
    <property type="entry name" value="LYSOZYME"/>
    <property type="match status" value="1"/>
</dbReference>
<keyword evidence="3" id="KW-0326">Glycosidase</keyword>
<accession>A0A7X2P6X2</accession>
<proteinExistence type="inferred from homology"/>
<sequence>MKRRKKSSRRSRRYLLIPVGILVLICILLSVNRRTKTAVGNLASSAASQLFVSGSSHLYNDYNKAAFVLENGRMIYTDTGSYSYSTGIDVSEHNGSVDWNKVRSDGIDFVFLRIGYRGYGTEGTLQEDANFEENYKNARKAGLKVGVYFFSQAVNETEAEEEADFVLKKLDGRTLDLPVTYDVENISDDAARTDNVSGEQFTSNIQAFSLKIADAGYTPMLYANLQWELLILNMSRLENLPIWYSSYETTPSSTYRFDYWQYSNTGTVDGIDGDVDMNIALTPANSVS</sequence>
<comment type="similarity">
    <text evidence="1">Belongs to the glycosyl hydrolase 25 family.</text>
</comment>
<dbReference type="Pfam" id="PF01183">
    <property type="entry name" value="Glyco_hydro_25"/>
    <property type="match status" value="1"/>
</dbReference>
<evidence type="ECO:0000313" key="5">
    <source>
        <dbReference type="Proteomes" id="UP000466864"/>
    </source>
</evidence>
<reference evidence="4 5" key="1">
    <citation type="submission" date="2019-08" db="EMBL/GenBank/DDBJ databases">
        <title>In-depth cultivation of the pig gut microbiome towards novel bacterial diversity and tailored functional studies.</title>
        <authorList>
            <person name="Wylensek D."/>
            <person name="Hitch T.C.A."/>
            <person name="Clavel T."/>
        </authorList>
    </citation>
    <scope>NUCLEOTIDE SEQUENCE [LARGE SCALE GENOMIC DNA]</scope>
    <source>
        <strain evidence="4 5">Oil+RF-744-WCA-WT-13</strain>
    </source>
</reference>
<evidence type="ECO:0000256" key="3">
    <source>
        <dbReference type="ARBA" id="ARBA00023295"/>
    </source>
</evidence>
<dbReference type="GO" id="GO:0016052">
    <property type="term" value="P:carbohydrate catabolic process"/>
    <property type="evidence" value="ECO:0007669"/>
    <property type="project" value="TreeGrafter"/>
</dbReference>
<comment type="caution">
    <text evidence="4">The sequence shown here is derived from an EMBL/GenBank/DDBJ whole genome shotgun (WGS) entry which is preliminary data.</text>
</comment>
<dbReference type="GO" id="GO:0016998">
    <property type="term" value="P:cell wall macromolecule catabolic process"/>
    <property type="evidence" value="ECO:0007669"/>
    <property type="project" value="InterPro"/>
</dbReference>
<dbReference type="CDD" id="cd06414">
    <property type="entry name" value="GH25_LytC-like"/>
    <property type="match status" value="1"/>
</dbReference>
<dbReference type="RefSeq" id="WP_154457162.1">
    <property type="nucleotide sequence ID" value="NZ_VUMV01000002.1"/>
</dbReference>
<dbReference type="GO" id="GO:0009253">
    <property type="term" value="P:peptidoglycan catabolic process"/>
    <property type="evidence" value="ECO:0007669"/>
    <property type="project" value="InterPro"/>
</dbReference>
<dbReference type="InterPro" id="IPR018077">
    <property type="entry name" value="Glyco_hydro_fam25_subgr"/>
</dbReference>
<keyword evidence="5" id="KW-1185">Reference proteome</keyword>
<dbReference type="Gene3D" id="3.20.20.80">
    <property type="entry name" value="Glycosidases"/>
    <property type="match status" value="1"/>
</dbReference>
<protein>
    <submittedName>
        <fullName evidence="4">Lysozyme</fullName>
    </submittedName>
</protein>
<keyword evidence="2" id="KW-0378">Hydrolase</keyword>
<dbReference type="GO" id="GO:0003796">
    <property type="term" value="F:lysozyme activity"/>
    <property type="evidence" value="ECO:0007669"/>
    <property type="project" value="InterPro"/>
</dbReference>
<evidence type="ECO:0000313" key="4">
    <source>
        <dbReference type="EMBL" id="MST81345.1"/>
    </source>
</evidence>
<dbReference type="InterPro" id="IPR017853">
    <property type="entry name" value="GH"/>
</dbReference>